<proteinExistence type="predicted"/>
<accession>A0A4Z2FMW9</accession>
<keyword evidence="3" id="KW-1185">Reference proteome</keyword>
<name>A0A4Z2FMW9_9TELE</name>
<dbReference type="Proteomes" id="UP000314294">
    <property type="component" value="Unassembled WGS sequence"/>
</dbReference>
<comment type="caution">
    <text evidence="2">The sequence shown here is derived from an EMBL/GenBank/DDBJ whole genome shotgun (WGS) entry which is preliminary data.</text>
</comment>
<organism evidence="2 3">
    <name type="scientific">Liparis tanakae</name>
    <name type="common">Tanaka's snailfish</name>
    <dbReference type="NCBI Taxonomy" id="230148"/>
    <lineage>
        <taxon>Eukaryota</taxon>
        <taxon>Metazoa</taxon>
        <taxon>Chordata</taxon>
        <taxon>Craniata</taxon>
        <taxon>Vertebrata</taxon>
        <taxon>Euteleostomi</taxon>
        <taxon>Actinopterygii</taxon>
        <taxon>Neopterygii</taxon>
        <taxon>Teleostei</taxon>
        <taxon>Neoteleostei</taxon>
        <taxon>Acanthomorphata</taxon>
        <taxon>Eupercaria</taxon>
        <taxon>Perciformes</taxon>
        <taxon>Cottioidei</taxon>
        <taxon>Cottales</taxon>
        <taxon>Liparidae</taxon>
        <taxon>Liparis</taxon>
    </lineage>
</organism>
<evidence type="ECO:0000256" key="1">
    <source>
        <dbReference type="SAM" id="MobiDB-lite"/>
    </source>
</evidence>
<evidence type="ECO:0000313" key="3">
    <source>
        <dbReference type="Proteomes" id="UP000314294"/>
    </source>
</evidence>
<gene>
    <name evidence="2" type="ORF">EYF80_047702</name>
</gene>
<reference evidence="2 3" key="1">
    <citation type="submission" date="2019-03" db="EMBL/GenBank/DDBJ databases">
        <title>First draft genome of Liparis tanakae, snailfish: a comprehensive survey of snailfish specific genes.</title>
        <authorList>
            <person name="Kim W."/>
            <person name="Song I."/>
            <person name="Jeong J.-H."/>
            <person name="Kim D."/>
            <person name="Kim S."/>
            <person name="Ryu S."/>
            <person name="Song J.Y."/>
            <person name="Lee S.K."/>
        </authorList>
    </citation>
    <scope>NUCLEOTIDE SEQUENCE [LARGE SCALE GENOMIC DNA]</scope>
    <source>
        <tissue evidence="2">Muscle</tissue>
    </source>
</reference>
<dbReference type="EMBL" id="SRLO01001058">
    <property type="protein sequence ID" value="TNN42123.1"/>
    <property type="molecule type" value="Genomic_DNA"/>
</dbReference>
<dbReference type="AlphaFoldDB" id="A0A4Z2FMW9"/>
<feature type="region of interest" description="Disordered" evidence="1">
    <location>
        <begin position="57"/>
        <end position="96"/>
    </location>
</feature>
<protein>
    <submittedName>
        <fullName evidence="2">Uncharacterized protein</fullName>
    </submittedName>
</protein>
<evidence type="ECO:0000313" key="2">
    <source>
        <dbReference type="EMBL" id="TNN42123.1"/>
    </source>
</evidence>
<sequence>MQHVKCDGDGIASGHSVFIGMVLSERTRSGIRPFPISIKRHRYEVLWITCIFKMSKKRGSARLPSHETLTQRPPSAGERREIKHGNQSRGSGSKRGEATCVVSVCWDGDREAADTRLHGSTGL</sequence>